<evidence type="ECO:0000313" key="4">
    <source>
        <dbReference type="Proteomes" id="UP001596045"/>
    </source>
</evidence>
<feature type="region of interest" description="Disordered" evidence="1">
    <location>
        <begin position="27"/>
        <end position="70"/>
    </location>
</feature>
<name>A0ABW0ME98_9BURK</name>
<dbReference type="EMBL" id="JBHSMT010000029">
    <property type="protein sequence ID" value="MFC5476238.1"/>
    <property type="molecule type" value="Genomic_DNA"/>
</dbReference>
<dbReference type="RefSeq" id="WP_379000203.1">
    <property type="nucleotide sequence ID" value="NZ_JBHSMT010000029.1"/>
</dbReference>
<feature type="compositionally biased region" description="Pro residues" evidence="1">
    <location>
        <begin position="133"/>
        <end position="142"/>
    </location>
</feature>
<evidence type="ECO:0000256" key="2">
    <source>
        <dbReference type="SAM" id="SignalP"/>
    </source>
</evidence>
<feature type="compositionally biased region" description="Basic and acidic residues" evidence="1">
    <location>
        <begin position="54"/>
        <end position="70"/>
    </location>
</feature>
<comment type="caution">
    <text evidence="3">The sequence shown here is derived from an EMBL/GenBank/DDBJ whole genome shotgun (WGS) entry which is preliminary data.</text>
</comment>
<keyword evidence="2" id="KW-0732">Signal</keyword>
<keyword evidence="4" id="KW-1185">Reference proteome</keyword>
<accession>A0ABW0ME98</accession>
<feature type="region of interest" description="Disordered" evidence="1">
    <location>
        <begin position="119"/>
        <end position="142"/>
    </location>
</feature>
<evidence type="ECO:0000256" key="1">
    <source>
        <dbReference type="SAM" id="MobiDB-lite"/>
    </source>
</evidence>
<sequence length="142" mass="14953">MNKSKVWQLIAAGLASIATPLLVHAQPAAGNAAPPPPELEKLEEGVAPATTPRKPGEAKPKITEKREQGRVTEVKVETGGSTYYLKPQQVGNSVPGDTPSAPARGAQWQIKEFDLGRKLHKPGEEIPTEGTAPAPPTVTPAK</sequence>
<dbReference type="Proteomes" id="UP001596045">
    <property type="component" value="Unassembled WGS sequence"/>
</dbReference>
<proteinExistence type="predicted"/>
<reference evidence="4" key="1">
    <citation type="journal article" date="2019" name="Int. J. Syst. Evol. Microbiol.">
        <title>The Global Catalogue of Microorganisms (GCM) 10K type strain sequencing project: providing services to taxonomists for standard genome sequencing and annotation.</title>
        <authorList>
            <consortium name="The Broad Institute Genomics Platform"/>
            <consortium name="The Broad Institute Genome Sequencing Center for Infectious Disease"/>
            <person name="Wu L."/>
            <person name="Ma J."/>
        </authorList>
    </citation>
    <scope>NUCLEOTIDE SEQUENCE [LARGE SCALE GENOMIC DNA]</scope>
    <source>
        <strain evidence="4">JCM 17066</strain>
    </source>
</reference>
<evidence type="ECO:0000313" key="3">
    <source>
        <dbReference type="EMBL" id="MFC5476238.1"/>
    </source>
</evidence>
<gene>
    <name evidence="3" type="ORF">ACFPM8_19925</name>
</gene>
<organism evidence="3 4">
    <name type="scientific">Paraherbaspirillum soli</name>
    <dbReference type="NCBI Taxonomy" id="631222"/>
    <lineage>
        <taxon>Bacteria</taxon>
        <taxon>Pseudomonadati</taxon>
        <taxon>Pseudomonadota</taxon>
        <taxon>Betaproteobacteria</taxon>
        <taxon>Burkholderiales</taxon>
        <taxon>Oxalobacteraceae</taxon>
        <taxon>Paraherbaspirillum</taxon>
    </lineage>
</organism>
<protein>
    <submittedName>
        <fullName evidence="3">DUF2782 domain-containing protein</fullName>
    </submittedName>
</protein>
<feature type="signal peptide" evidence="2">
    <location>
        <begin position="1"/>
        <end position="25"/>
    </location>
</feature>
<feature type="chain" id="PRO_5046439076" evidence="2">
    <location>
        <begin position="26"/>
        <end position="142"/>
    </location>
</feature>